<evidence type="ECO:0000313" key="2">
    <source>
        <dbReference type="EMBL" id="KAG7175440.1"/>
    </source>
</evidence>
<comment type="caution">
    <text evidence="2">The sequence shown here is derived from an EMBL/GenBank/DDBJ whole genome shotgun (WGS) entry which is preliminary data.</text>
</comment>
<keyword evidence="1" id="KW-0472">Membrane</keyword>
<protein>
    <submittedName>
        <fullName evidence="2">Brain protein I3-like 2</fullName>
    </submittedName>
</protein>
<dbReference type="Proteomes" id="UP000747542">
    <property type="component" value="Unassembled WGS sequence"/>
</dbReference>
<proteinExistence type="predicted"/>
<evidence type="ECO:0000313" key="3">
    <source>
        <dbReference type="Proteomes" id="UP000747542"/>
    </source>
</evidence>
<dbReference type="InterPro" id="IPR019317">
    <property type="entry name" value="BRI3"/>
</dbReference>
<dbReference type="AlphaFoldDB" id="A0A8J5TIY9"/>
<evidence type="ECO:0000256" key="1">
    <source>
        <dbReference type="SAM" id="Phobius"/>
    </source>
</evidence>
<feature type="transmembrane region" description="Helical" evidence="1">
    <location>
        <begin position="51"/>
        <end position="74"/>
    </location>
</feature>
<dbReference type="PANTHER" id="PTHR13551">
    <property type="entry name" value="BRAIN PROTEIN I3"/>
    <property type="match status" value="1"/>
</dbReference>
<dbReference type="Pfam" id="PF10164">
    <property type="entry name" value="BRI3"/>
    <property type="match status" value="1"/>
</dbReference>
<feature type="non-terminal residue" evidence="2">
    <location>
        <position position="1"/>
    </location>
</feature>
<dbReference type="EMBL" id="JAHLQT010006108">
    <property type="protein sequence ID" value="KAG7175440.1"/>
    <property type="molecule type" value="Genomic_DNA"/>
</dbReference>
<keyword evidence="3" id="KW-1185">Reference proteome</keyword>
<name>A0A8J5TIY9_HOMAM</name>
<keyword evidence="1" id="KW-0812">Transmembrane</keyword>
<gene>
    <name evidence="2" type="primary">Bri3-L2</name>
    <name evidence="2" type="ORF">Hamer_G001533</name>
</gene>
<accession>A0A8J5TIY9</accession>
<organism evidence="2 3">
    <name type="scientific">Homarus americanus</name>
    <name type="common">American lobster</name>
    <dbReference type="NCBI Taxonomy" id="6706"/>
    <lineage>
        <taxon>Eukaryota</taxon>
        <taxon>Metazoa</taxon>
        <taxon>Ecdysozoa</taxon>
        <taxon>Arthropoda</taxon>
        <taxon>Crustacea</taxon>
        <taxon>Multicrustacea</taxon>
        <taxon>Malacostraca</taxon>
        <taxon>Eumalacostraca</taxon>
        <taxon>Eucarida</taxon>
        <taxon>Decapoda</taxon>
        <taxon>Pleocyemata</taxon>
        <taxon>Astacidea</taxon>
        <taxon>Nephropoidea</taxon>
        <taxon>Nephropidae</taxon>
        <taxon>Homarus</taxon>
    </lineage>
</organism>
<keyword evidence="1" id="KW-1133">Transmembrane helix</keyword>
<sequence length="88" mass="9746">ELPPPYSTNPSDVKVTVIESGASGYDSSDYRVYQQQVITTQPQAGTLQKEFTCCGICIGVFFFPLGLLCCFLMQERRCSNCRMSFGSV</sequence>
<reference evidence="2" key="1">
    <citation type="journal article" date="2021" name="Sci. Adv.">
        <title>The American lobster genome reveals insights on longevity, neural, and immune adaptations.</title>
        <authorList>
            <person name="Polinski J.M."/>
            <person name="Zimin A.V."/>
            <person name="Clark K.F."/>
            <person name="Kohn A.B."/>
            <person name="Sadowski N."/>
            <person name="Timp W."/>
            <person name="Ptitsyn A."/>
            <person name="Khanna P."/>
            <person name="Romanova D.Y."/>
            <person name="Williams P."/>
            <person name="Greenwood S.J."/>
            <person name="Moroz L.L."/>
            <person name="Walt D.R."/>
            <person name="Bodnar A.G."/>
        </authorList>
    </citation>
    <scope>NUCLEOTIDE SEQUENCE</scope>
    <source>
        <strain evidence="2">GMGI-L3</strain>
    </source>
</reference>